<dbReference type="EMBL" id="BJWI01000015">
    <property type="protein sequence ID" value="GEM01717.1"/>
    <property type="molecule type" value="Genomic_DNA"/>
</dbReference>
<dbReference type="NCBIfam" id="NF009793">
    <property type="entry name" value="PRK13285.1-1"/>
    <property type="match status" value="1"/>
</dbReference>
<gene>
    <name evidence="4 5" type="primary">fliW</name>
    <name evidence="5" type="ORF">HHA03_12490</name>
    <name evidence="6" type="ORF">SAMN05421839_1208</name>
</gene>
<sequence length="147" mass="16825">MKIKTKYFDEVEINEEDIITFQNGLPGFLEEKQFVLMNLEETVFQVLQSVTTKALAFIVVNPFGFKSDYSFELDDQVVEQLKIESSDDVSILSIVTLRDTLAASTANLKAPLVINVKEKEGKQYIIQKTDDSTKEYIFKTVNQKEDK</sequence>
<keyword evidence="6" id="KW-0966">Cell projection</keyword>
<dbReference type="EMBL" id="FOXC01000020">
    <property type="protein sequence ID" value="SFP43292.1"/>
    <property type="molecule type" value="Genomic_DNA"/>
</dbReference>
<evidence type="ECO:0000256" key="4">
    <source>
        <dbReference type="HAMAP-Rule" id="MF_01185"/>
    </source>
</evidence>
<proteinExistence type="inferred from homology"/>
<comment type="subunit">
    <text evidence="4">Interacts with translational regulator CsrA and flagellin(s).</text>
</comment>
<dbReference type="STRING" id="306540.SAMN05421839_1208"/>
<protein>
    <recommendedName>
        <fullName evidence="4">Flagellar assembly factor FliW</fullName>
    </recommendedName>
</protein>
<evidence type="ECO:0000313" key="5">
    <source>
        <dbReference type="EMBL" id="GEM01717.1"/>
    </source>
</evidence>
<dbReference type="Proteomes" id="UP000242243">
    <property type="component" value="Unassembled WGS sequence"/>
</dbReference>
<dbReference type="RefSeq" id="WP_089832208.1">
    <property type="nucleotide sequence ID" value="NZ_BJWI01000015.1"/>
</dbReference>
<dbReference type="SUPFAM" id="SSF141457">
    <property type="entry name" value="BH3618-like"/>
    <property type="match status" value="1"/>
</dbReference>
<organism evidence="6 7">
    <name type="scientific">Halolactibacillus halophilus</name>
    <dbReference type="NCBI Taxonomy" id="306540"/>
    <lineage>
        <taxon>Bacteria</taxon>
        <taxon>Bacillati</taxon>
        <taxon>Bacillota</taxon>
        <taxon>Bacilli</taxon>
        <taxon>Bacillales</taxon>
        <taxon>Bacillaceae</taxon>
        <taxon>Halolactibacillus</taxon>
    </lineage>
</organism>
<evidence type="ECO:0000313" key="8">
    <source>
        <dbReference type="Proteomes" id="UP000321547"/>
    </source>
</evidence>
<reference evidence="5 8" key="2">
    <citation type="submission" date="2019-07" db="EMBL/GenBank/DDBJ databases">
        <title>Whole genome shotgun sequence of Halolactibacillus halophilus NBRC 100868.</title>
        <authorList>
            <person name="Hosoyama A."/>
            <person name="Uohara A."/>
            <person name="Ohji S."/>
            <person name="Ichikawa N."/>
        </authorList>
    </citation>
    <scope>NUCLEOTIDE SEQUENCE [LARGE SCALE GENOMIC DNA]</scope>
    <source>
        <strain evidence="5 8">NBRC 100868</strain>
    </source>
</reference>
<dbReference type="OrthoDB" id="9801235at2"/>
<dbReference type="HAMAP" id="MF_01185">
    <property type="entry name" value="FliW"/>
    <property type="match status" value="1"/>
</dbReference>
<comment type="similarity">
    <text evidence="4">Belongs to the FliW family.</text>
</comment>
<dbReference type="PANTHER" id="PTHR39190:SF1">
    <property type="entry name" value="FLAGELLAR ASSEMBLY FACTOR FLIW"/>
    <property type="match status" value="1"/>
</dbReference>
<dbReference type="PANTHER" id="PTHR39190">
    <property type="entry name" value="FLAGELLAR ASSEMBLY FACTOR FLIW"/>
    <property type="match status" value="1"/>
</dbReference>
<evidence type="ECO:0000256" key="3">
    <source>
        <dbReference type="ARBA" id="ARBA00022845"/>
    </source>
</evidence>
<keyword evidence="4" id="KW-0143">Chaperone</keyword>
<name>A0A1I5QAK6_9BACI</name>
<keyword evidence="2 4" id="KW-1005">Bacterial flagellum biogenesis</keyword>
<dbReference type="Pfam" id="PF02623">
    <property type="entry name" value="FliW"/>
    <property type="match status" value="1"/>
</dbReference>
<evidence type="ECO:0000256" key="2">
    <source>
        <dbReference type="ARBA" id="ARBA00022795"/>
    </source>
</evidence>
<dbReference type="Gene3D" id="2.30.290.10">
    <property type="entry name" value="BH3618-like"/>
    <property type="match status" value="1"/>
</dbReference>
<evidence type="ECO:0000256" key="1">
    <source>
        <dbReference type="ARBA" id="ARBA00022490"/>
    </source>
</evidence>
<evidence type="ECO:0000313" key="7">
    <source>
        <dbReference type="Proteomes" id="UP000242243"/>
    </source>
</evidence>
<keyword evidence="3 4" id="KW-0810">Translation regulation</keyword>
<accession>A0A1I5QAK6</accession>
<comment type="function">
    <text evidence="4">Acts as an anti-CsrA protein, binds CsrA and prevents it from repressing translation of its target genes, one of which is flagellin. Binds to flagellin and participates in the assembly of the flagellum.</text>
</comment>
<comment type="subcellular location">
    <subcellularLocation>
        <location evidence="4">Cytoplasm</location>
    </subcellularLocation>
</comment>
<dbReference type="AlphaFoldDB" id="A0A1I5QAK6"/>
<dbReference type="Proteomes" id="UP000321547">
    <property type="component" value="Unassembled WGS sequence"/>
</dbReference>
<dbReference type="GO" id="GO:0044780">
    <property type="term" value="P:bacterial-type flagellum assembly"/>
    <property type="evidence" value="ECO:0007669"/>
    <property type="project" value="UniProtKB-UniRule"/>
</dbReference>
<keyword evidence="6" id="KW-0282">Flagellum</keyword>
<keyword evidence="1 4" id="KW-0963">Cytoplasm</keyword>
<reference evidence="6 7" key="1">
    <citation type="submission" date="2016-10" db="EMBL/GenBank/DDBJ databases">
        <authorList>
            <person name="de Groot N.N."/>
        </authorList>
    </citation>
    <scope>NUCLEOTIDE SEQUENCE [LARGE SCALE GENOMIC DNA]</scope>
    <source>
        <strain evidence="6 7">DSM 17073</strain>
    </source>
</reference>
<keyword evidence="8" id="KW-1185">Reference proteome</keyword>
<dbReference type="GO" id="GO:0006417">
    <property type="term" value="P:regulation of translation"/>
    <property type="evidence" value="ECO:0007669"/>
    <property type="project" value="UniProtKB-KW"/>
</dbReference>
<keyword evidence="6" id="KW-0969">Cilium</keyword>
<dbReference type="InterPro" id="IPR024046">
    <property type="entry name" value="Flagellar_assmbl_FliW_dom_sf"/>
</dbReference>
<dbReference type="InterPro" id="IPR003775">
    <property type="entry name" value="Flagellar_assembly_factor_FliW"/>
</dbReference>
<dbReference type="GO" id="GO:0005737">
    <property type="term" value="C:cytoplasm"/>
    <property type="evidence" value="ECO:0007669"/>
    <property type="project" value="UniProtKB-SubCell"/>
</dbReference>
<evidence type="ECO:0000313" key="6">
    <source>
        <dbReference type="EMBL" id="SFP43292.1"/>
    </source>
</evidence>